<accession>A0A4Y8CI09</accession>
<dbReference type="AlphaFoldDB" id="A0A4Y8CI09"/>
<name>A0A4Y8CI09_9HELO</name>
<evidence type="ECO:0000313" key="2">
    <source>
        <dbReference type="Proteomes" id="UP000297299"/>
    </source>
</evidence>
<proteinExistence type="predicted"/>
<dbReference type="EMBL" id="PHWZ01000764">
    <property type="protein sequence ID" value="TEY31836.1"/>
    <property type="molecule type" value="Genomic_DNA"/>
</dbReference>
<sequence>MNHITKAKVYNHGMITTSQVESEYLRIIAMEEDAYIMDVLNHVHWNNAPRWTENAALSSSGLANSDLQNAKTIPFLWV</sequence>
<comment type="caution">
    <text evidence="1">The sequence shown here is derived from an EMBL/GenBank/DDBJ whole genome shotgun (WGS) entry which is preliminary data.</text>
</comment>
<evidence type="ECO:0000313" key="1">
    <source>
        <dbReference type="EMBL" id="TEY31836.1"/>
    </source>
</evidence>
<reference evidence="1 2" key="1">
    <citation type="submission" date="2017-11" db="EMBL/GenBank/DDBJ databases">
        <title>Comparative genomics of Botrytis spp.</title>
        <authorList>
            <person name="Valero-Jimenez C.A."/>
            <person name="Tapia P."/>
            <person name="Veloso J."/>
            <person name="Silva-Moreno E."/>
            <person name="Staats M."/>
            <person name="Valdes J.H."/>
            <person name="Van Kan J.A.L."/>
        </authorList>
    </citation>
    <scope>NUCLEOTIDE SEQUENCE [LARGE SCALE GENOMIC DNA]</scope>
    <source>
        <strain evidence="1 2">MUCL2830</strain>
    </source>
</reference>
<protein>
    <submittedName>
        <fullName evidence="1">Uncharacterized protein</fullName>
    </submittedName>
</protein>
<dbReference type="Proteomes" id="UP000297299">
    <property type="component" value="Unassembled WGS sequence"/>
</dbReference>
<gene>
    <name evidence="1" type="ORF">BOTCAL_0768g00030</name>
</gene>
<organism evidence="1 2">
    <name type="scientific">Botryotinia calthae</name>
    <dbReference type="NCBI Taxonomy" id="38488"/>
    <lineage>
        <taxon>Eukaryota</taxon>
        <taxon>Fungi</taxon>
        <taxon>Dikarya</taxon>
        <taxon>Ascomycota</taxon>
        <taxon>Pezizomycotina</taxon>
        <taxon>Leotiomycetes</taxon>
        <taxon>Helotiales</taxon>
        <taxon>Sclerotiniaceae</taxon>
        <taxon>Botryotinia</taxon>
    </lineage>
</organism>
<keyword evidence="2" id="KW-1185">Reference proteome</keyword>